<gene>
    <name evidence="7" type="ORF">OUY18_01935</name>
</gene>
<proteinExistence type="inferred from homology"/>
<protein>
    <recommendedName>
        <fullName evidence="2 4">Flagellin</fullName>
    </recommendedName>
</protein>
<organism evidence="7 8">
    <name type="scientific">Caproiciproducens galactitolivorans</name>
    <dbReference type="NCBI Taxonomy" id="642589"/>
    <lineage>
        <taxon>Bacteria</taxon>
        <taxon>Bacillati</taxon>
        <taxon>Bacillota</taxon>
        <taxon>Clostridia</taxon>
        <taxon>Eubacteriales</taxon>
        <taxon>Acutalibacteraceae</taxon>
        <taxon>Caproiciproducens</taxon>
    </lineage>
</organism>
<dbReference type="Gene3D" id="6.10.10.10">
    <property type="entry name" value="Flagellar export chaperone, C-terminal domain"/>
    <property type="match status" value="1"/>
</dbReference>
<dbReference type="EMBL" id="JAPOHA010000002">
    <property type="protein sequence ID" value="MCY1713014.1"/>
    <property type="molecule type" value="Genomic_DNA"/>
</dbReference>
<keyword evidence="7" id="KW-0969">Cilium</keyword>
<dbReference type="InterPro" id="IPR046358">
    <property type="entry name" value="Flagellin_C"/>
</dbReference>
<dbReference type="Pfam" id="PF00669">
    <property type="entry name" value="Flagellin_N"/>
    <property type="match status" value="1"/>
</dbReference>
<keyword evidence="4" id="KW-0964">Secreted</keyword>
<evidence type="ECO:0000259" key="5">
    <source>
        <dbReference type="Pfam" id="PF00669"/>
    </source>
</evidence>
<dbReference type="RefSeq" id="WP_268057026.1">
    <property type="nucleotide sequence ID" value="NZ_JAPOHA010000002.1"/>
</dbReference>
<keyword evidence="3 4" id="KW-0975">Bacterial flagellum</keyword>
<dbReference type="PANTHER" id="PTHR42792:SF2">
    <property type="entry name" value="FLAGELLIN"/>
    <property type="match status" value="1"/>
</dbReference>
<dbReference type="Proteomes" id="UP001082703">
    <property type="component" value="Unassembled WGS sequence"/>
</dbReference>
<comment type="similarity">
    <text evidence="1 4">Belongs to the bacterial flagellin family.</text>
</comment>
<keyword evidence="8" id="KW-1185">Reference proteome</keyword>
<dbReference type="SUPFAM" id="SSF64518">
    <property type="entry name" value="Phase 1 flagellin"/>
    <property type="match status" value="1"/>
</dbReference>
<reference evidence="7 8" key="1">
    <citation type="submission" date="2022-11" db="EMBL/GenBank/DDBJ databases">
        <authorList>
            <person name="Caiyu Z."/>
        </authorList>
    </citation>
    <scope>NUCLEOTIDE SEQUENCE [LARGE SCALE GENOMIC DNA]</scope>
    <source>
        <strain evidence="7 8">YR-4</strain>
    </source>
</reference>
<comment type="function">
    <text evidence="4">Flagellin is the subunit protein which polymerizes to form the filaments of bacterial flagella.</text>
</comment>
<dbReference type="PRINTS" id="PR00207">
    <property type="entry name" value="FLAGELLIN"/>
</dbReference>
<dbReference type="InterPro" id="IPR001029">
    <property type="entry name" value="Flagellin_N"/>
</dbReference>
<accession>A0ABT4BQ46</accession>
<dbReference type="Gene3D" id="3.30.70.2120">
    <property type="match status" value="1"/>
</dbReference>
<feature type="domain" description="Flagellin C-terminal" evidence="6">
    <location>
        <begin position="404"/>
        <end position="489"/>
    </location>
</feature>
<comment type="subcellular location">
    <subcellularLocation>
        <location evidence="4">Secreted</location>
    </subcellularLocation>
    <subcellularLocation>
        <location evidence="4">Bacterial flagellum</location>
    </subcellularLocation>
</comment>
<sequence>MRIQHNIAALNANRQLGINNNNVSKNLEKLSSGYKINRAGDDAAGLAISEKMRGQIRGLDQATNNANDGISLVQTAEGALNETASILQRMKELATQSSNGTYQNAVDRENISKEVDSLQKEIDRISTSTNFNKINLLDGTLGKETIESSSANATVETVAAAKGTFTTAAAAAAGDANPINYSVTYLDASGKKQTTVVSYKDTAGTPDAKTTGAAIAAALNANSDISANFDVKADAGTGALTFTAKTAGKDGASVLSAKNAATDIAITDAGTAKDESSTITFAAKGTAGDTITVGGRTYELQAAGDISKVKAGHIAVVIGADQTATADNFAATLVNNGVTSASAAAGKVTISDLKEVGGKGLTLQIGATSASDQQVSLNIGDMSSKGLGINAISVATQDDATKALQTVADAIDKVSGTRADLGALQNRLEHTVNNLGVTSENLTSAESRIRDVDMAKEMMEMTKNNVLAQAAQSMLAQANQQPQNVLKLLQ</sequence>
<name>A0ABT4BQ46_9FIRM</name>
<evidence type="ECO:0000259" key="6">
    <source>
        <dbReference type="Pfam" id="PF00700"/>
    </source>
</evidence>
<evidence type="ECO:0000256" key="2">
    <source>
        <dbReference type="ARBA" id="ARBA00020110"/>
    </source>
</evidence>
<feature type="domain" description="Flagellin N-terminal" evidence="5">
    <location>
        <begin position="3"/>
        <end position="140"/>
    </location>
</feature>
<dbReference type="Gene3D" id="1.20.1330.10">
    <property type="entry name" value="f41 fragment of flagellin, N-terminal domain"/>
    <property type="match status" value="2"/>
</dbReference>
<keyword evidence="7" id="KW-0966">Cell projection</keyword>
<keyword evidence="7" id="KW-0282">Flagellum</keyword>
<dbReference type="PANTHER" id="PTHR42792">
    <property type="entry name" value="FLAGELLIN"/>
    <property type="match status" value="1"/>
</dbReference>
<evidence type="ECO:0000313" key="7">
    <source>
        <dbReference type="EMBL" id="MCY1713014.1"/>
    </source>
</evidence>
<dbReference type="Pfam" id="PF00700">
    <property type="entry name" value="Flagellin_C"/>
    <property type="match status" value="1"/>
</dbReference>
<comment type="caution">
    <text evidence="7">The sequence shown here is derived from an EMBL/GenBank/DDBJ whole genome shotgun (WGS) entry which is preliminary data.</text>
</comment>
<evidence type="ECO:0000256" key="1">
    <source>
        <dbReference type="ARBA" id="ARBA00005709"/>
    </source>
</evidence>
<evidence type="ECO:0000313" key="8">
    <source>
        <dbReference type="Proteomes" id="UP001082703"/>
    </source>
</evidence>
<evidence type="ECO:0000256" key="3">
    <source>
        <dbReference type="ARBA" id="ARBA00023143"/>
    </source>
</evidence>
<evidence type="ECO:0000256" key="4">
    <source>
        <dbReference type="RuleBase" id="RU362073"/>
    </source>
</evidence>
<dbReference type="InterPro" id="IPR042187">
    <property type="entry name" value="Flagellin_C_sub2"/>
</dbReference>
<dbReference type="InterPro" id="IPR001492">
    <property type="entry name" value="Flagellin"/>
</dbReference>